<feature type="region of interest" description="Disordered" evidence="1">
    <location>
        <begin position="109"/>
        <end position="155"/>
    </location>
</feature>
<evidence type="ECO:0000313" key="2">
    <source>
        <dbReference type="EMBL" id="KAE9403330.1"/>
    </source>
</evidence>
<dbReference type="OrthoDB" id="2943086at2759"/>
<evidence type="ECO:0000313" key="3">
    <source>
        <dbReference type="Proteomes" id="UP000799118"/>
    </source>
</evidence>
<accession>A0A6A4I027</accession>
<feature type="region of interest" description="Disordered" evidence="1">
    <location>
        <begin position="167"/>
        <end position="272"/>
    </location>
</feature>
<feature type="compositionally biased region" description="Low complexity" evidence="1">
    <location>
        <begin position="238"/>
        <end position="261"/>
    </location>
</feature>
<protein>
    <submittedName>
        <fullName evidence="2">Uncharacterized protein</fullName>
    </submittedName>
</protein>
<feature type="compositionally biased region" description="Basic and acidic residues" evidence="1">
    <location>
        <begin position="208"/>
        <end position="218"/>
    </location>
</feature>
<dbReference type="Proteomes" id="UP000799118">
    <property type="component" value="Unassembled WGS sequence"/>
</dbReference>
<feature type="compositionally biased region" description="Low complexity" evidence="1">
    <location>
        <begin position="109"/>
        <end position="145"/>
    </location>
</feature>
<evidence type="ECO:0000256" key="1">
    <source>
        <dbReference type="SAM" id="MobiDB-lite"/>
    </source>
</evidence>
<gene>
    <name evidence="2" type="ORF">BT96DRAFT_917587</name>
</gene>
<proteinExistence type="predicted"/>
<dbReference type="AlphaFoldDB" id="A0A6A4I027"/>
<dbReference type="EMBL" id="ML769426">
    <property type="protein sequence ID" value="KAE9403330.1"/>
    <property type="molecule type" value="Genomic_DNA"/>
</dbReference>
<keyword evidence="3" id="KW-1185">Reference proteome</keyword>
<sequence>MTRFHSDAKDRVWSYKVLHTLLATPNSDDSDDLELNKDLVGLAATCSVLGVYETNAGFYYNSECGSQEERERVVDISKNVDAKDVDCSWDEVLRNLTGASSKLNASASSFVPSLTSSPSTTTQSSSSPSPGPPLSEFEFPSLNAKPKSKPKLKLAKDDQGFFTNIELETETEMETTPKSRSSTTTLLPAFLQEEQPRTSRKASSTRALVDRLRSKQSDDDSTTSVDEHDDWIGVEQASTASSSSFSSSPSSSASRSSFSSMPPTPPIVTTDNDGWIDIDIQLARSKDYTTSIPTPRSTRRLKKEMKSAQRRAFYYIHSKQPPPPVPAPMPVPMPNYYAGAGAGAYHPVPVPVPVPIAYPHPHSHPLYAAAMMPPYGSVQYPLPQPHLQHYAHAYPHQHPHAYPHSRRAYPHPPRIAVPVPPSAQRPMW</sequence>
<name>A0A6A4I027_9AGAR</name>
<organism evidence="2 3">
    <name type="scientific">Gymnopus androsaceus JB14</name>
    <dbReference type="NCBI Taxonomy" id="1447944"/>
    <lineage>
        <taxon>Eukaryota</taxon>
        <taxon>Fungi</taxon>
        <taxon>Dikarya</taxon>
        <taxon>Basidiomycota</taxon>
        <taxon>Agaricomycotina</taxon>
        <taxon>Agaricomycetes</taxon>
        <taxon>Agaricomycetidae</taxon>
        <taxon>Agaricales</taxon>
        <taxon>Marasmiineae</taxon>
        <taxon>Omphalotaceae</taxon>
        <taxon>Gymnopus</taxon>
    </lineage>
</organism>
<reference evidence="2" key="1">
    <citation type="journal article" date="2019" name="Environ. Microbiol.">
        <title>Fungal ecological strategies reflected in gene transcription - a case study of two litter decomposers.</title>
        <authorList>
            <person name="Barbi F."/>
            <person name="Kohler A."/>
            <person name="Barry K."/>
            <person name="Baskaran P."/>
            <person name="Daum C."/>
            <person name="Fauchery L."/>
            <person name="Ihrmark K."/>
            <person name="Kuo A."/>
            <person name="LaButti K."/>
            <person name="Lipzen A."/>
            <person name="Morin E."/>
            <person name="Grigoriev I.V."/>
            <person name="Henrissat B."/>
            <person name="Lindahl B."/>
            <person name="Martin F."/>
        </authorList>
    </citation>
    <scope>NUCLEOTIDE SEQUENCE</scope>
    <source>
        <strain evidence="2">JB14</strain>
    </source>
</reference>